<name>A0A6C0CEF3_9ZZZZ</name>
<evidence type="ECO:0000313" key="1">
    <source>
        <dbReference type="EMBL" id="QHT02230.1"/>
    </source>
</evidence>
<proteinExistence type="predicted"/>
<organism evidence="1">
    <name type="scientific">viral metagenome</name>
    <dbReference type="NCBI Taxonomy" id="1070528"/>
    <lineage>
        <taxon>unclassified sequences</taxon>
        <taxon>metagenomes</taxon>
        <taxon>organismal metagenomes</taxon>
    </lineage>
</organism>
<sequence>MIGKTFFIYIKKETMMTRSQMKIVAAGPITLAVLTGPAVLTALNTPALIVPTEPAILSVAAPAPPVFYPSMFDRWAIPF</sequence>
<dbReference type="EMBL" id="MN739391">
    <property type="protein sequence ID" value="QHT02230.1"/>
    <property type="molecule type" value="Genomic_DNA"/>
</dbReference>
<reference evidence="1" key="1">
    <citation type="journal article" date="2020" name="Nature">
        <title>Giant virus diversity and host interactions through global metagenomics.</title>
        <authorList>
            <person name="Schulz F."/>
            <person name="Roux S."/>
            <person name="Paez-Espino D."/>
            <person name="Jungbluth S."/>
            <person name="Walsh D.A."/>
            <person name="Denef V.J."/>
            <person name="McMahon K.D."/>
            <person name="Konstantinidis K.T."/>
            <person name="Eloe-Fadrosh E.A."/>
            <person name="Kyrpides N.C."/>
            <person name="Woyke T."/>
        </authorList>
    </citation>
    <scope>NUCLEOTIDE SEQUENCE</scope>
    <source>
        <strain evidence="1">GVMAG-M-3300020565-3</strain>
    </source>
</reference>
<protein>
    <submittedName>
        <fullName evidence="1">Uncharacterized protein</fullName>
    </submittedName>
</protein>
<dbReference type="AlphaFoldDB" id="A0A6C0CEF3"/>
<accession>A0A6C0CEF3</accession>